<gene>
    <name evidence="2" type="ORF">QQX98_011749</name>
</gene>
<dbReference type="Proteomes" id="UP001498476">
    <property type="component" value="Unassembled WGS sequence"/>
</dbReference>
<keyword evidence="3" id="KW-1185">Reference proteome</keyword>
<reference evidence="2 3" key="1">
    <citation type="journal article" date="2025" name="Microbiol. Resour. Announc.">
        <title>Draft genome sequences for Neonectria magnoliae and Neonectria punicea, canker pathogens of Liriodendron tulipifera and Acer saccharum in West Virginia.</title>
        <authorList>
            <person name="Petronek H.M."/>
            <person name="Kasson M.T."/>
            <person name="Metheny A.M."/>
            <person name="Stauder C.M."/>
            <person name="Lovett B."/>
            <person name="Lynch S.C."/>
            <person name="Garnas J.R."/>
            <person name="Kasson L.R."/>
            <person name="Stajich J.E."/>
        </authorList>
    </citation>
    <scope>NUCLEOTIDE SEQUENCE [LARGE SCALE GENOMIC DNA]</scope>
    <source>
        <strain evidence="2 3">NRRL 64653</strain>
    </source>
</reference>
<organism evidence="2 3">
    <name type="scientific">Neonectria punicea</name>
    <dbReference type="NCBI Taxonomy" id="979145"/>
    <lineage>
        <taxon>Eukaryota</taxon>
        <taxon>Fungi</taxon>
        <taxon>Dikarya</taxon>
        <taxon>Ascomycota</taxon>
        <taxon>Pezizomycotina</taxon>
        <taxon>Sordariomycetes</taxon>
        <taxon>Hypocreomycetidae</taxon>
        <taxon>Hypocreales</taxon>
        <taxon>Nectriaceae</taxon>
        <taxon>Neonectria</taxon>
    </lineage>
</organism>
<evidence type="ECO:0000313" key="2">
    <source>
        <dbReference type="EMBL" id="KAK7402505.1"/>
    </source>
</evidence>
<accession>A0ABR1GKU7</accession>
<protein>
    <submittedName>
        <fullName evidence="2">Uncharacterized protein</fullName>
    </submittedName>
</protein>
<feature type="compositionally biased region" description="Polar residues" evidence="1">
    <location>
        <begin position="26"/>
        <end position="52"/>
    </location>
</feature>
<evidence type="ECO:0000256" key="1">
    <source>
        <dbReference type="SAM" id="MobiDB-lite"/>
    </source>
</evidence>
<feature type="region of interest" description="Disordered" evidence="1">
    <location>
        <begin position="22"/>
        <end position="113"/>
    </location>
</feature>
<sequence>MSRPRIAGNRFAQLVSRFEVLEAPSPASQHQGFDNASKSKPGPRNNSSSSTHHAPRRDGNARKQTSSGSSGISPNQSASLSVPSLQLRRSQTLKTIPSTTSSNAQGFGPRHKSVAERRRLFEADGSGAGNFEAAMF</sequence>
<feature type="compositionally biased region" description="Low complexity" evidence="1">
    <location>
        <begin position="66"/>
        <end position="79"/>
    </location>
</feature>
<proteinExistence type="predicted"/>
<comment type="caution">
    <text evidence="2">The sequence shown here is derived from an EMBL/GenBank/DDBJ whole genome shotgun (WGS) entry which is preliminary data.</text>
</comment>
<evidence type="ECO:0000313" key="3">
    <source>
        <dbReference type="Proteomes" id="UP001498476"/>
    </source>
</evidence>
<dbReference type="EMBL" id="JAZAVJ010000299">
    <property type="protein sequence ID" value="KAK7402505.1"/>
    <property type="molecule type" value="Genomic_DNA"/>
</dbReference>
<name>A0ABR1GKU7_9HYPO</name>
<feature type="compositionally biased region" description="Polar residues" evidence="1">
    <location>
        <begin position="80"/>
        <end position="105"/>
    </location>
</feature>